<keyword evidence="8" id="KW-1185">Reference proteome</keyword>
<feature type="domain" description="Response regulatory" evidence="6">
    <location>
        <begin position="40"/>
        <end position="154"/>
    </location>
</feature>
<evidence type="ECO:0000259" key="5">
    <source>
        <dbReference type="PROSITE" id="PS50043"/>
    </source>
</evidence>
<dbReference type="Pfam" id="PF00196">
    <property type="entry name" value="GerE"/>
    <property type="match status" value="1"/>
</dbReference>
<dbReference type="Gene3D" id="1.10.10.10">
    <property type="entry name" value="Winged helix-like DNA-binding domain superfamily/Winged helix DNA-binding domain"/>
    <property type="match status" value="1"/>
</dbReference>
<keyword evidence="2" id="KW-0238">DNA-binding</keyword>
<keyword evidence="1" id="KW-0805">Transcription regulation</keyword>
<dbReference type="CDD" id="cd17537">
    <property type="entry name" value="REC_FixJ"/>
    <property type="match status" value="1"/>
</dbReference>
<dbReference type="Pfam" id="PF00072">
    <property type="entry name" value="Response_reg"/>
    <property type="match status" value="1"/>
</dbReference>
<dbReference type="CDD" id="cd06170">
    <property type="entry name" value="LuxR_C_like"/>
    <property type="match status" value="1"/>
</dbReference>
<comment type="caution">
    <text evidence="7">The sequence shown here is derived from an EMBL/GenBank/DDBJ whole genome shotgun (WGS) entry which is preliminary data.</text>
</comment>
<dbReference type="PRINTS" id="PR00038">
    <property type="entry name" value="HTHLUXR"/>
</dbReference>
<dbReference type="SUPFAM" id="SSF52172">
    <property type="entry name" value="CheY-like"/>
    <property type="match status" value="1"/>
</dbReference>
<sequence length="285" mass="30737">MSTTLQANRDMEVIMHVGQLLLARSAPLSPQRRSEADQALVIIVDGQASVREALSELILSAGFRPVCFASAREFLDADLLDAPGCMILEVRMPGTSGLDLQRHLAQNGNAKPIIFLTGHGDIPMTVQAMKAGAVDFLTKPVRDQALLDAVIAGVAMDAAQRAKARIVRLHVDRYKTLTLRERQVMCAVAQGRVNKQTAYDLGISEVTVKLHRGNAMRKMQLRSVAELVRVWEALPAEMRGSARQSGGAVWPAVPDHPAGPAGVDGTRSEAIGVAYRRGIYSVVAS</sequence>
<dbReference type="PROSITE" id="PS50110">
    <property type="entry name" value="RESPONSE_REGULATORY"/>
    <property type="match status" value="1"/>
</dbReference>
<keyword evidence="3" id="KW-0804">Transcription</keyword>
<dbReference type="EMBL" id="JAVDPW010000002">
    <property type="protein sequence ID" value="MDR6288652.1"/>
    <property type="molecule type" value="Genomic_DNA"/>
</dbReference>
<comment type="caution">
    <text evidence="4">Lacks conserved residue(s) required for the propagation of feature annotation.</text>
</comment>
<dbReference type="InterPro" id="IPR036388">
    <property type="entry name" value="WH-like_DNA-bd_sf"/>
</dbReference>
<evidence type="ECO:0000313" key="8">
    <source>
        <dbReference type="Proteomes" id="UP001262410"/>
    </source>
</evidence>
<dbReference type="PANTHER" id="PTHR44688:SF16">
    <property type="entry name" value="DNA-BINDING TRANSCRIPTIONAL ACTIVATOR DEVR_DOSR"/>
    <property type="match status" value="1"/>
</dbReference>
<evidence type="ECO:0000256" key="1">
    <source>
        <dbReference type="ARBA" id="ARBA00023015"/>
    </source>
</evidence>
<dbReference type="InterPro" id="IPR011006">
    <property type="entry name" value="CheY-like_superfamily"/>
</dbReference>
<dbReference type="PANTHER" id="PTHR44688">
    <property type="entry name" value="DNA-BINDING TRANSCRIPTIONAL ACTIVATOR DEVR_DOSR"/>
    <property type="match status" value="1"/>
</dbReference>
<proteinExistence type="predicted"/>
<organism evidence="7 8">
    <name type="scientific">Inquilinus ginsengisoli</name>
    <dbReference type="NCBI Taxonomy" id="363840"/>
    <lineage>
        <taxon>Bacteria</taxon>
        <taxon>Pseudomonadati</taxon>
        <taxon>Pseudomonadota</taxon>
        <taxon>Alphaproteobacteria</taxon>
        <taxon>Rhodospirillales</taxon>
        <taxon>Rhodospirillaceae</taxon>
        <taxon>Inquilinus</taxon>
    </lineage>
</organism>
<feature type="domain" description="HTH luxR-type" evidence="5">
    <location>
        <begin position="170"/>
        <end position="235"/>
    </location>
</feature>
<dbReference type="PROSITE" id="PS50043">
    <property type="entry name" value="HTH_LUXR_2"/>
    <property type="match status" value="1"/>
</dbReference>
<dbReference type="InterPro" id="IPR000792">
    <property type="entry name" value="Tscrpt_reg_LuxR_C"/>
</dbReference>
<evidence type="ECO:0000313" key="7">
    <source>
        <dbReference type="EMBL" id="MDR6288652.1"/>
    </source>
</evidence>
<evidence type="ECO:0000256" key="2">
    <source>
        <dbReference type="ARBA" id="ARBA00023125"/>
    </source>
</evidence>
<evidence type="ECO:0000256" key="4">
    <source>
        <dbReference type="PROSITE-ProRule" id="PRU00169"/>
    </source>
</evidence>
<dbReference type="SUPFAM" id="SSF46894">
    <property type="entry name" value="C-terminal effector domain of the bipartite response regulators"/>
    <property type="match status" value="1"/>
</dbReference>
<dbReference type="InterPro" id="IPR016032">
    <property type="entry name" value="Sig_transdc_resp-reg_C-effctor"/>
</dbReference>
<dbReference type="SMART" id="SM00448">
    <property type="entry name" value="REC"/>
    <property type="match status" value="1"/>
</dbReference>
<name>A0ABU1JJ60_9PROT</name>
<dbReference type="InterPro" id="IPR001789">
    <property type="entry name" value="Sig_transdc_resp-reg_receiver"/>
</dbReference>
<dbReference type="Proteomes" id="UP001262410">
    <property type="component" value="Unassembled WGS sequence"/>
</dbReference>
<accession>A0ABU1JJ60</accession>
<dbReference type="RefSeq" id="WP_309792663.1">
    <property type="nucleotide sequence ID" value="NZ_JAVDPW010000002.1"/>
</dbReference>
<dbReference type="SMART" id="SM00421">
    <property type="entry name" value="HTH_LUXR"/>
    <property type="match status" value="1"/>
</dbReference>
<dbReference type="Gene3D" id="3.40.50.2300">
    <property type="match status" value="1"/>
</dbReference>
<reference evidence="7 8" key="1">
    <citation type="submission" date="2023-07" db="EMBL/GenBank/DDBJ databases">
        <title>Sorghum-associated microbial communities from plants grown in Nebraska, USA.</title>
        <authorList>
            <person name="Schachtman D."/>
        </authorList>
    </citation>
    <scope>NUCLEOTIDE SEQUENCE [LARGE SCALE GENOMIC DNA]</scope>
    <source>
        <strain evidence="7 8">584</strain>
    </source>
</reference>
<protein>
    <submittedName>
        <fullName evidence="7">FixJ family two-component response regulator</fullName>
    </submittedName>
</protein>
<evidence type="ECO:0000259" key="6">
    <source>
        <dbReference type="PROSITE" id="PS50110"/>
    </source>
</evidence>
<gene>
    <name evidence="7" type="ORF">E9232_001159</name>
</gene>
<evidence type="ECO:0000256" key="3">
    <source>
        <dbReference type="ARBA" id="ARBA00023163"/>
    </source>
</evidence>